<evidence type="ECO:0000256" key="1">
    <source>
        <dbReference type="ARBA" id="ARBA00007626"/>
    </source>
</evidence>
<evidence type="ECO:0000256" key="2">
    <source>
        <dbReference type="ARBA" id="ARBA00022737"/>
    </source>
</evidence>
<proteinExistence type="inferred from homology"/>
<feature type="repeat" description="PPR" evidence="3">
    <location>
        <begin position="201"/>
        <end position="235"/>
    </location>
</feature>
<feature type="repeat" description="PPR" evidence="3">
    <location>
        <begin position="275"/>
        <end position="309"/>
    </location>
</feature>
<evidence type="ECO:0000256" key="3">
    <source>
        <dbReference type="PROSITE-ProRule" id="PRU00708"/>
    </source>
</evidence>
<keyword evidence="2" id="KW-0677">Repeat</keyword>
<keyword evidence="5" id="KW-1185">Reference proteome</keyword>
<comment type="similarity">
    <text evidence="1">Belongs to the PPR family. P subfamily.</text>
</comment>
<dbReference type="Pfam" id="PF13812">
    <property type="entry name" value="PPR_3"/>
    <property type="match status" value="1"/>
</dbReference>
<dbReference type="OrthoDB" id="185373at2759"/>
<dbReference type="GO" id="GO:0007005">
    <property type="term" value="P:mitochondrion organization"/>
    <property type="evidence" value="ECO:0000318"/>
    <property type="project" value="GO_Central"/>
</dbReference>
<dbReference type="NCBIfam" id="TIGR00756">
    <property type="entry name" value="PPR"/>
    <property type="match status" value="2"/>
</dbReference>
<evidence type="ECO:0008006" key="6">
    <source>
        <dbReference type="Google" id="ProtNLM"/>
    </source>
</evidence>
<evidence type="ECO:0000313" key="4">
    <source>
        <dbReference type="EMBL" id="KMZ64819.1"/>
    </source>
</evidence>
<dbReference type="InterPro" id="IPR011990">
    <property type="entry name" value="TPR-like_helical_dom_sf"/>
</dbReference>
<dbReference type="OMA" id="ANEFRVA"/>
<dbReference type="EMBL" id="LFYR01001099">
    <property type="protein sequence ID" value="KMZ64819.1"/>
    <property type="molecule type" value="Genomic_DNA"/>
</dbReference>
<dbReference type="InterPro" id="IPR002885">
    <property type="entry name" value="PPR_rpt"/>
</dbReference>
<gene>
    <name evidence="4" type="ORF">ZOSMA_34G00990</name>
</gene>
<dbReference type="PROSITE" id="PS51375">
    <property type="entry name" value="PPR"/>
    <property type="match status" value="3"/>
</dbReference>
<dbReference type="Pfam" id="PF13041">
    <property type="entry name" value="PPR_2"/>
    <property type="match status" value="1"/>
</dbReference>
<reference evidence="5" key="1">
    <citation type="journal article" date="2016" name="Nature">
        <title>The genome of the seagrass Zostera marina reveals angiosperm adaptation to the sea.</title>
        <authorList>
            <person name="Olsen J.L."/>
            <person name="Rouze P."/>
            <person name="Verhelst B."/>
            <person name="Lin Y.-C."/>
            <person name="Bayer T."/>
            <person name="Collen J."/>
            <person name="Dattolo E."/>
            <person name="De Paoli E."/>
            <person name="Dittami S."/>
            <person name="Maumus F."/>
            <person name="Michel G."/>
            <person name="Kersting A."/>
            <person name="Lauritano C."/>
            <person name="Lohaus R."/>
            <person name="Toepel M."/>
            <person name="Tonon T."/>
            <person name="Vanneste K."/>
            <person name="Amirebrahimi M."/>
            <person name="Brakel J."/>
            <person name="Bostroem C."/>
            <person name="Chovatia M."/>
            <person name="Grimwood J."/>
            <person name="Jenkins J.W."/>
            <person name="Jueterbock A."/>
            <person name="Mraz A."/>
            <person name="Stam W.T."/>
            <person name="Tice H."/>
            <person name="Bornberg-Bauer E."/>
            <person name="Green P.J."/>
            <person name="Pearson G.A."/>
            <person name="Procaccini G."/>
            <person name="Duarte C.M."/>
            <person name="Schmutz J."/>
            <person name="Reusch T.B.H."/>
            <person name="Van de Peer Y."/>
        </authorList>
    </citation>
    <scope>NUCLEOTIDE SEQUENCE [LARGE SCALE GENOMIC DNA]</scope>
    <source>
        <strain evidence="5">cv. Finnish</strain>
    </source>
</reference>
<organism evidence="4 5">
    <name type="scientific">Zostera marina</name>
    <name type="common">Eelgrass</name>
    <dbReference type="NCBI Taxonomy" id="29655"/>
    <lineage>
        <taxon>Eukaryota</taxon>
        <taxon>Viridiplantae</taxon>
        <taxon>Streptophyta</taxon>
        <taxon>Embryophyta</taxon>
        <taxon>Tracheophyta</taxon>
        <taxon>Spermatophyta</taxon>
        <taxon>Magnoliopsida</taxon>
        <taxon>Liliopsida</taxon>
        <taxon>Zosteraceae</taxon>
        <taxon>Zostera</taxon>
    </lineage>
</organism>
<dbReference type="AlphaFoldDB" id="A0A0K9P747"/>
<dbReference type="Proteomes" id="UP000036987">
    <property type="component" value="Unassembled WGS sequence"/>
</dbReference>
<sequence length="409" mass="46426">MLTIFAKTLTRMVLPKPRRLPRLSTITAQTAGSDYILPWLPSPKPSTHGAKPSPPQTFTNASILKSITTVGNKSPKQLLTIYSLAGKQPGFRHDYPTYKILILILAQKRHNLPSVLLLLDRMRRVDFIPIGPALLLPLLDVYVSHSDLSDESLLGKLFLSAPIHEKVFSKLVNLLISTDRIRIARTLFSDAIISKFGFDIKVRHYVDLLRAYCDKGEYQSIHEVLDVMAERGSAPNVFCFGALIDKACRRDGVNGLDFGFGLVEQMRRKWDRNPDVVIWNTLLTGCVRNGEMERAEGVLKMMEDNNIVKDVWTYNTVIVGMCKHQSLKDGVRVFVDMLEKRIVPPDVVTFTTLIDWSCLRQRQKKMELGIFLGKMMRLGIVPDSACWRIILTTQSISDHTPKNYHNFSF</sequence>
<evidence type="ECO:0000313" key="5">
    <source>
        <dbReference type="Proteomes" id="UP000036987"/>
    </source>
</evidence>
<dbReference type="GO" id="GO:0005739">
    <property type="term" value="C:mitochondrion"/>
    <property type="evidence" value="ECO:0000318"/>
    <property type="project" value="GO_Central"/>
</dbReference>
<comment type="caution">
    <text evidence="4">The sequence shown here is derived from an EMBL/GenBank/DDBJ whole genome shotgun (WGS) entry which is preliminary data.</text>
</comment>
<feature type="repeat" description="PPR" evidence="3">
    <location>
        <begin position="310"/>
        <end position="344"/>
    </location>
</feature>
<dbReference type="PANTHER" id="PTHR47941">
    <property type="entry name" value="PENTATRICOPEPTIDE REPEAT-CONTAINING PROTEIN 3, MITOCHONDRIAL"/>
    <property type="match status" value="1"/>
</dbReference>
<name>A0A0K9P747_ZOSMR</name>
<accession>A0A0K9P747</accession>
<protein>
    <recommendedName>
        <fullName evidence="6">Pentatricopeptide repeat-containing protein</fullName>
    </recommendedName>
</protein>
<dbReference type="Gene3D" id="1.25.40.10">
    <property type="entry name" value="Tetratricopeptide repeat domain"/>
    <property type="match status" value="2"/>
</dbReference>
<dbReference type="GO" id="GO:0006396">
    <property type="term" value="P:RNA processing"/>
    <property type="evidence" value="ECO:0000318"/>
    <property type="project" value="GO_Central"/>
</dbReference>
<dbReference type="GO" id="GO:0003729">
    <property type="term" value="F:mRNA binding"/>
    <property type="evidence" value="ECO:0000318"/>
    <property type="project" value="GO_Central"/>
</dbReference>